<feature type="transmembrane region" description="Helical" evidence="6">
    <location>
        <begin position="604"/>
        <end position="624"/>
    </location>
</feature>
<evidence type="ECO:0000313" key="8">
    <source>
        <dbReference type="Proteomes" id="UP000265515"/>
    </source>
</evidence>
<dbReference type="GO" id="GO:0015179">
    <property type="term" value="F:L-amino acid transmembrane transporter activity"/>
    <property type="evidence" value="ECO:0007669"/>
    <property type="project" value="TreeGrafter"/>
</dbReference>
<evidence type="ECO:0000256" key="1">
    <source>
        <dbReference type="ARBA" id="ARBA00004141"/>
    </source>
</evidence>
<dbReference type="Gramene" id="GBG67492">
    <property type="protein sequence ID" value="GBG67492"/>
    <property type="gene ID" value="CBR_g627"/>
</dbReference>
<dbReference type="Pfam" id="PF13520">
    <property type="entry name" value="AA_permease_2"/>
    <property type="match status" value="1"/>
</dbReference>
<keyword evidence="2 6" id="KW-0812">Transmembrane</keyword>
<keyword evidence="8" id="KW-1185">Reference proteome</keyword>
<dbReference type="InterPro" id="IPR050598">
    <property type="entry name" value="AminoAcid_Transporter"/>
</dbReference>
<evidence type="ECO:0000256" key="4">
    <source>
        <dbReference type="ARBA" id="ARBA00023136"/>
    </source>
</evidence>
<evidence type="ECO:0000256" key="3">
    <source>
        <dbReference type="ARBA" id="ARBA00022989"/>
    </source>
</evidence>
<dbReference type="Gene3D" id="1.20.1740.10">
    <property type="entry name" value="Amino acid/polyamine transporter I"/>
    <property type="match status" value="1"/>
</dbReference>
<dbReference type="OrthoDB" id="3257095at2759"/>
<evidence type="ECO:0000313" key="7">
    <source>
        <dbReference type="EMBL" id="GBG67492.1"/>
    </source>
</evidence>
<dbReference type="Proteomes" id="UP000265515">
    <property type="component" value="Unassembled WGS sequence"/>
</dbReference>
<feature type="transmembrane region" description="Helical" evidence="6">
    <location>
        <begin position="307"/>
        <end position="323"/>
    </location>
</feature>
<feature type="transmembrane region" description="Helical" evidence="6">
    <location>
        <begin position="233"/>
        <end position="256"/>
    </location>
</feature>
<feature type="transmembrane region" description="Helical" evidence="6">
    <location>
        <begin position="276"/>
        <end position="295"/>
    </location>
</feature>
<dbReference type="PANTHER" id="PTHR11785:SF512">
    <property type="entry name" value="SOBREMESA, ISOFORM B"/>
    <property type="match status" value="1"/>
</dbReference>
<feature type="region of interest" description="Disordered" evidence="5">
    <location>
        <begin position="1"/>
        <end position="24"/>
    </location>
</feature>
<evidence type="ECO:0000256" key="5">
    <source>
        <dbReference type="SAM" id="MobiDB-lite"/>
    </source>
</evidence>
<accession>A0A388KBQ1</accession>
<reference evidence="7 8" key="1">
    <citation type="journal article" date="2018" name="Cell">
        <title>The Chara Genome: Secondary Complexity and Implications for Plant Terrestrialization.</title>
        <authorList>
            <person name="Nishiyama T."/>
            <person name="Sakayama H."/>
            <person name="Vries J.D."/>
            <person name="Buschmann H."/>
            <person name="Saint-Marcoux D."/>
            <person name="Ullrich K.K."/>
            <person name="Haas F.B."/>
            <person name="Vanderstraeten L."/>
            <person name="Becker D."/>
            <person name="Lang D."/>
            <person name="Vosolsobe S."/>
            <person name="Rombauts S."/>
            <person name="Wilhelmsson P.K.I."/>
            <person name="Janitza P."/>
            <person name="Kern R."/>
            <person name="Heyl A."/>
            <person name="Rumpler F."/>
            <person name="Villalobos L.I.A.C."/>
            <person name="Clay J.M."/>
            <person name="Skokan R."/>
            <person name="Toyoda A."/>
            <person name="Suzuki Y."/>
            <person name="Kagoshima H."/>
            <person name="Schijlen E."/>
            <person name="Tajeshwar N."/>
            <person name="Catarino B."/>
            <person name="Hetherington A.J."/>
            <person name="Saltykova A."/>
            <person name="Bonnot C."/>
            <person name="Breuninger H."/>
            <person name="Symeonidi A."/>
            <person name="Radhakrishnan G.V."/>
            <person name="Van Nieuwerburgh F."/>
            <person name="Deforce D."/>
            <person name="Chang C."/>
            <person name="Karol K.G."/>
            <person name="Hedrich R."/>
            <person name="Ulvskov P."/>
            <person name="Glockner G."/>
            <person name="Delwiche C.F."/>
            <person name="Petrasek J."/>
            <person name="Van de Peer Y."/>
            <person name="Friml J."/>
            <person name="Beilby M."/>
            <person name="Dolan L."/>
            <person name="Kohara Y."/>
            <person name="Sugano S."/>
            <person name="Fujiyama A."/>
            <person name="Delaux P.-M."/>
            <person name="Quint M."/>
            <person name="TheiBen G."/>
            <person name="Hagemann M."/>
            <person name="Harholt J."/>
            <person name="Dunand C."/>
            <person name="Zachgo S."/>
            <person name="Langdale J."/>
            <person name="Maumus F."/>
            <person name="Straeten D.V.D."/>
            <person name="Gould S.B."/>
            <person name="Rensing S.A."/>
        </authorList>
    </citation>
    <scope>NUCLEOTIDE SEQUENCE [LARGE SCALE GENOMIC DNA]</scope>
    <source>
        <strain evidence="7 8">S276</strain>
    </source>
</reference>
<evidence type="ECO:0000256" key="6">
    <source>
        <dbReference type="SAM" id="Phobius"/>
    </source>
</evidence>
<feature type="transmembrane region" description="Helical" evidence="6">
    <location>
        <begin position="343"/>
        <end position="368"/>
    </location>
</feature>
<proteinExistence type="predicted"/>
<keyword evidence="3 6" id="KW-1133">Transmembrane helix</keyword>
<comment type="caution">
    <text evidence="7">The sequence shown here is derived from an EMBL/GenBank/DDBJ whole genome shotgun (WGS) entry which is preliminary data.</text>
</comment>
<dbReference type="InterPro" id="IPR002293">
    <property type="entry name" value="AA/rel_permease1"/>
</dbReference>
<organism evidence="7 8">
    <name type="scientific">Chara braunii</name>
    <name type="common">Braun's stonewort</name>
    <dbReference type="NCBI Taxonomy" id="69332"/>
    <lineage>
        <taxon>Eukaryota</taxon>
        <taxon>Viridiplantae</taxon>
        <taxon>Streptophyta</taxon>
        <taxon>Charophyceae</taxon>
        <taxon>Charales</taxon>
        <taxon>Characeae</taxon>
        <taxon>Chara</taxon>
    </lineage>
</organism>
<dbReference type="AlphaFoldDB" id="A0A388KBQ1"/>
<feature type="transmembrane region" description="Helical" evidence="6">
    <location>
        <begin position="630"/>
        <end position="652"/>
    </location>
</feature>
<protein>
    <recommendedName>
        <fullName evidence="9">Amino acid transporter transmembrane domain-containing protein</fullName>
    </recommendedName>
</protein>
<feature type="transmembrane region" description="Helical" evidence="6">
    <location>
        <begin position="380"/>
        <end position="405"/>
    </location>
</feature>
<evidence type="ECO:0008006" key="9">
    <source>
        <dbReference type="Google" id="ProtNLM"/>
    </source>
</evidence>
<feature type="transmembrane region" description="Helical" evidence="6">
    <location>
        <begin position="425"/>
        <end position="443"/>
    </location>
</feature>
<dbReference type="GO" id="GO:0016020">
    <property type="term" value="C:membrane"/>
    <property type="evidence" value="ECO:0007669"/>
    <property type="project" value="UniProtKB-SubCell"/>
</dbReference>
<feature type="region of interest" description="Disordered" evidence="5">
    <location>
        <begin position="543"/>
        <end position="588"/>
    </location>
</feature>
<dbReference type="PANTHER" id="PTHR11785">
    <property type="entry name" value="AMINO ACID TRANSPORTER"/>
    <property type="match status" value="1"/>
</dbReference>
<evidence type="ECO:0000256" key="2">
    <source>
        <dbReference type="ARBA" id="ARBA00022692"/>
    </source>
</evidence>
<feature type="transmembrane region" description="Helical" evidence="6">
    <location>
        <begin position="475"/>
        <end position="493"/>
    </location>
</feature>
<dbReference type="STRING" id="69332.A0A388KBQ1"/>
<sequence>MRPGPASGLDGGGGAASFSDERMVPHGGNEVAVAAAVSESRSTEIQLPLRGQLMPSRLESELPVLQVVSLSRTQEGSVDDNGYERRAGALELDGRAEVDENEPLLPPSLEKSWSFLSSSSGEQLGSKEGEVVSDWRTKPSLGVFSIDSSPVEHVLEPGSVSLRHCVSMVISSVIGSGIFASPGLALQDAGSVGAVLCLWVLGAFLSACSCMISAELGTSFPDQLGDVRFLHEAFGEVASISYIWTVLTVLNGAGLSIQAMIFAKYLLPHSAVGDEVAAVTCVIFFTVVAISGVAFEEKIQIGIGGSRALLVGSMVAMAATSLWRDGSVASRNLVGQVFGGTDLKGLGLGLIDVMFAYQGFGMVVNLAPRMAKPDRDLPRALGFGMLSIMVAYLLLNLSYLCVLPAGDMASSLVVANDAAQRAFGQRASVAVGVLVAVSVAGNFQTVMRCGAEGLQGAAAVGKVPAWCGKGNKEPVAALVFQCVLAVVLILLPWSNISDLLKFSSFLMTFFDLMKAIAAIKLRTDRPFQTRRVVLQQIADHTDASRRTRKGAGGGGDWSGEGDDAMMGEKEKGESDWSGDVEDATGEKGQGELEELRQPFKIPCYPLEPVVMIILLTIILFTAGITQPKYAITSVLIVCTPYPVYRGLLWIGWVT</sequence>
<comment type="subcellular location">
    <subcellularLocation>
        <location evidence="1">Membrane</location>
        <topology evidence="1">Multi-pass membrane protein</topology>
    </subcellularLocation>
</comment>
<gene>
    <name evidence="7" type="ORF">CBR_g627</name>
</gene>
<keyword evidence="4 6" id="KW-0472">Membrane</keyword>
<dbReference type="EMBL" id="BFEA01000088">
    <property type="protein sequence ID" value="GBG67492.1"/>
    <property type="molecule type" value="Genomic_DNA"/>
</dbReference>
<feature type="transmembrane region" description="Helical" evidence="6">
    <location>
        <begin position="192"/>
        <end position="212"/>
    </location>
</feature>
<name>A0A388KBQ1_CHABU</name>